<keyword evidence="4" id="KW-1185">Reference proteome</keyword>
<sequence length="365" mass="39109">MRDVLTQIVRWWEAGEKFGLATVVNTFRSAPRPPGASMAVLGEEAVGSVSGGCVEGAVYELARAVAASGEPVLQRYGVSDDDAFSVGLTCGGIIDILVEPVSRDTYPQLGEIAASIASGEPVAVATVISGPGEIGARRVIWPDRGSGSLGPRRLDDAVDDDARGMLAQGSTGVRRYGPQGERRLDDLQVFVHSFAPPPRMLVFGAIDFAAAVARIGKFLGYHVVVCDARPVFATRKRFPEADEVVVMWPHDYLTSVQVDERTVIAVLTHDPKFDVPLLEVALRTPAGYVGAMGSRRTHEDRLARLREAGLTEAELSRLRSPIGLDLGARTPEETAVAIAAELIQLRWGGSGRPLRETTGRIHGEP</sequence>
<reference evidence="3 4" key="1">
    <citation type="submission" date="2016-10" db="EMBL/GenBank/DDBJ databases">
        <authorList>
            <person name="de Groot N.N."/>
        </authorList>
    </citation>
    <scope>NUCLEOTIDE SEQUENCE [LARGE SCALE GENOMIC DNA]</scope>
    <source>
        <strain evidence="3 4">DSM 43794</strain>
    </source>
</reference>
<organism evidence="3 4">
    <name type="scientific">Thermostaphylospora chromogena</name>
    <dbReference type="NCBI Taxonomy" id="35622"/>
    <lineage>
        <taxon>Bacteria</taxon>
        <taxon>Bacillati</taxon>
        <taxon>Actinomycetota</taxon>
        <taxon>Actinomycetes</taxon>
        <taxon>Streptosporangiales</taxon>
        <taxon>Thermomonosporaceae</taxon>
        <taxon>Thermostaphylospora</taxon>
    </lineage>
</organism>
<dbReference type="Proteomes" id="UP000217103">
    <property type="component" value="Unassembled WGS sequence"/>
</dbReference>
<dbReference type="Pfam" id="PF13478">
    <property type="entry name" value="XdhC_C"/>
    <property type="match status" value="1"/>
</dbReference>
<dbReference type="PANTHER" id="PTHR30388">
    <property type="entry name" value="ALDEHYDE OXIDOREDUCTASE MOLYBDENUM COFACTOR ASSEMBLY PROTEIN"/>
    <property type="match status" value="1"/>
</dbReference>
<name>A0A1H1GAG9_9ACTN</name>
<accession>A0A1H1GAG9</accession>
<feature type="domain" description="XdhC- CoxI" evidence="1">
    <location>
        <begin position="116"/>
        <end position="177"/>
    </location>
</feature>
<dbReference type="EMBL" id="FNKK01000002">
    <property type="protein sequence ID" value="SDR10113.1"/>
    <property type="molecule type" value="Genomic_DNA"/>
</dbReference>
<dbReference type="Gene3D" id="3.40.50.720">
    <property type="entry name" value="NAD(P)-binding Rossmann-like Domain"/>
    <property type="match status" value="1"/>
</dbReference>
<proteinExistence type="predicted"/>
<evidence type="ECO:0000313" key="3">
    <source>
        <dbReference type="EMBL" id="SDR10113.1"/>
    </source>
</evidence>
<dbReference type="RefSeq" id="WP_093260094.1">
    <property type="nucleotide sequence ID" value="NZ_FNKK01000002.1"/>
</dbReference>
<feature type="domain" description="XdhC- CoxI" evidence="1">
    <location>
        <begin position="11"/>
        <end position="77"/>
    </location>
</feature>
<protein>
    <submittedName>
        <fullName evidence="3">Xanthine dehydrogenase accessory factor</fullName>
    </submittedName>
</protein>
<evidence type="ECO:0000259" key="2">
    <source>
        <dbReference type="Pfam" id="PF13478"/>
    </source>
</evidence>
<dbReference type="Pfam" id="PF02625">
    <property type="entry name" value="XdhC_CoxI"/>
    <property type="match status" value="2"/>
</dbReference>
<dbReference type="STRING" id="35622.SAMN04489764_3469"/>
<gene>
    <name evidence="3" type="ORF">SAMN04489764_3469</name>
</gene>
<feature type="domain" description="XdhC Rossmann" evidence="2">
    <location>
        <begin position="200"/>
        <end position="342"/>
    </location>
</feature>
<dbReference type="AlphaFoldDB" id="A0A1H1GAG9"/>
<dbReference type="OrthoDB" id="9815497at2"/>
<evidence type="ECO:0000259" key="1">
    <source>
        <dbReference type="Pfam" id="PF02625"/>
    </source>
</evidence>
<dbReference type="InterPro" id="IPR052698">
    <property type="entry name" value="MoCofactor_Util/Proc"/>
</dbReference>
<evidence type="ECO:0000313" key="4">
    <source>
        <dbReference type="Proteomes" id="UP000217103"/>
    </source>
</evidence>
<dbReference type="PANTHER" id="PTHR30388:SF4">
    <property type="entry name" value="MOLYBDENUM COFACTOR INSERTION CHAPERONE PAOD"/>
    <property type="match status" value="1"/>
</dbReference>
<dbReference type="InterPro" id="IPR003777">
    <property type="entry name" value="XdhC_CoxI"/>
</dbReference>
<dbReference type="InterPro" id="IPR027051">
    <property type="entry name" value="XdhC_Rossmann_dom"/>
</dbReference>